<dbReference type="Proteomes" id="UP001597417">
    <property type="component" value="Unassembled WGS sequence"/>
</dbReference>
<comment type="caution">
    <text evidence="6">The sequence shown here is derived from an EMBL/GenBank/DDBJ whole genome shotgun (WGS) entry which is preliminary data.</text>
</comment>
<keyword evidence="7" id="KW-1185">Reference proteome</keyword>
<dbReference type="InterPro" id="IPR006076">
    <property type="entry name" value="FAD-dep_OxRdtase"/>
</dbReference>
<name>A0ABW5FPH0_9PSEU</name>
<dbReference type="PANTHER" id="PTHR10961">
    <property type="entry name" value="PEROXISOMAL SARCOSINE OXIDASE"/>
    <property type="match status" value="1"/>
</dbReference>
<dbReference type="Gene3D" id="3.30.9.10">
    <property type="entry name" value="D-Amino Acid Oxidase, subunit A, domain 2"/>
    <property type="match status" value="1"/>
</dbReference>
<dbReference type="EC" id="1.-.-.-" evidence="6"/>
<dbReference type="Pfam" id="PF01266">
    <property type="entry name" value="DAO"/>
    <property type="match status" value="1"/>
</dbReference>
<comment type="cofactor">
    <cofactor evidence="1">
        <name>FAD</name>
        <dbReference type="ChEBI" id="CHEBI:57692"/>
    </cofactor>
</comment>
<organism evidence="6 7">
    <name type="scientific">Amycolatopsis pigmentata</name>
    <dbReference type="NCBI Taxonomy" id="450801"/>
    <lineage>
        <taxon>Bacteria</taxon>
        <taxon>Bacillati</taxon>
        <taxon>Actinomycetota</taxon>
        <taxon>Actinomycetes</taxon>
        <taxon>Pseudonocardiales</taxon>
        <taxon>Pseudonocardiaceae</taxon>
        <taxon>Amycolatopsis</taxon>
    </lineage>
</organism>
<sequence length="387" mass="42158">MTTTASFDAIVIGAGAVGLSAAKTLARRGKRTLVLESGQLFHEYGSSSGAERHFRVQYSQEDLSRLALESQDAWRGLESEAERRLVYPVGSLWFGDTEVETNEGQIASAARVMDKLDIPYEWYTASELETRFGFANLPRHYAGFRQPDGAVVDVKGTLLALYELATRAGARVEPRSAARSIERAADGLVVTAESGRFRAPAVVVAAGAGTADLLAPLGVPVDYRVFEMADLGFSPAGPVPGMPFWFAFQQPEPEDTNLFYGFGPRPWSPAGHCRVAPDFEIDELDRAATPALCPRERDVRRVREWVARHMPMLAPEPVHTSTCLAVLPSDPRRQLYLGPVTADLGGSRLAVFAAGWGFKFVPTLGRVLADWACTGDTDLDVKRLSLS</sequence>
<evidence type="ECO:0000256" key="2">
    <source>
        <dbReference type="ARBA" id="ARBA00022630"/>
    </source>
</evidence>
<keyword evidence="4 6" id="KW-0560">Oxidoreductase</keyword>
<dbReference type="InterPro" id="IPR036188">
    <property type="entry name" value="FAD/NAD-bd_sf"/>
</dbReference>
<dbReference type="GO" id="GO:0016491">
    <property type="term" value="F:oxidoreductase activity"/>
    <property type="evidence" value="ECO:0007669"/>
    <property type="project" value="UniProtKB-KW"/>
</dbReference>
<dbReference type="Gene3D" id="3.50.50.60">
    <property type="entry name" value="FAD/NAD(P)-binding domain"/>
    <property type="match status" value="1"/>
</dbReference>
<dbReference type="PANTHER" id="PTHR10961:SF7">
    <property type="entry name" value="FAD DEPENDENT OXIDOREDUCTASE DOMAIN-CONTAINING PROTEIN"/>
    <property type="match status" value="1"/>
</dbReference>
<evidence type="ECO:0000313" key="7">
    <source>
        <dbReference type="Proteomes" id="UP001597417"/>
    </source>
</evidence>
<evidence type="ECO:0000256" key="3">
    <source>
        <dbReference type="ARBA" id="ARBA00022827"/>
    </source>
</evidence>
<evidence type="ECO:0000256" key="1">
    <source>
        <dbReference type="ARBA" id="ARBA00001974"/>
    </source>
</evidence>
<reference evidence="7" key="1">
    <citation type="journal article" date="2019" name="Int. J. Syst. Evol. Microbiol.">
        <title>The Global Catalogue of Microorganisms (GCM) 10K type strain sequencing project: providing services to taxonomists for standard genome sequencing and annotation.</title>
        <authorList>
            <consortium name="The Broad Institute Genomics Platform"/>
            <consortium name="The Broad Institute Genome Sequencing Center for Infectious Disease"/>
            <person name="Wu L."/>
            <person name="Ma J."/>
        </authorList>
    </citation>
    <scope>NUCLEOTIDE SEQUENCE [LARGE SCALE GENOMIC DNA]</scope>
    <source>
        <strain evidence="7">CGMCC 4.7645</strain>
    </source>
</reference>
<dbReference type="SUPFAM" id="SSF51905">
    <property type="entry name" value="FAD/NAD(P)-binding domain"/>
    <property type="match status" value="1"/>
</dbReference>
<evidence type="ECO:0000313" key="6">
    <source>
        <dbReference type="EMBL" id="MFD2416910.1"/>
    </source>
</evidence>
<keyword evidence="2" id="KW-0285">Flavoprotein</keyword>
<protein>
    <submittedName>
        <fullName evidence="6">NAD(P)/FAD-dependent oxidoreductase</fullName>
        <ecNumber evidence="6">1.-.-.-</ecNumber>
    </submittedName>
</protein>
<dbReference type="EMBL" id="JBHUKR010000006">
    <property type="protein sequence ID" value="MFD2416910.1"/>
    <property type="molecule type" value="Genomic_DNA"/>
</dbReference>
<keyword evidence="3" id="KW-0274">FAD</keyword>
<dbReference type="RefSeq" id="WP_378264134.1">
    <property type="nucleotide sequence ID" value="NZ_JBHUKR010000006.1"/>
</dbReference>
<feature type="domain" description="FAD dependent oxidoreductase" evidence="5">
    <location>
        <begin position="8"/>
        <end position="371"/>
    </location>
</feature>
<evidence type="ECO:0000256" key="4">
    <source>
        <dbReference type="ARBA" id="ARBA00023002"/>
    </source>
</evidence>
<dbReference type="InterPro" id="IPR045170">
    <property type="entry name" value="MTOX"/>
</dbReference>
<accession>A0ABW5FPH0</accession>
<proteinExistence type="predicted"/>
<evidence type="ECO:0000259" key="5">
    <source>
        <dbReference type="Pfam" id="PF01266"/>
    </source>
</evidence>
<gene>
    <name evidence="6" type="ORF">ACFSXZ_11310</name>
</gene>